<comment type="caution">
    <text evidence="1">The sequence shown here is derived from an EMBL/GenBank/DDBJ whole genome shotgun (WGS) entry which is preliminary data.</text>
</comment>
<sequence length="57" mass="6566">MSTNHLSVGRAVWIGTPSCWMEMDSLQSVPTMYAENCLKRQDRLQSRNLLEQEPKAQ</sequence>
<evidence type="ECO:0000313" key="1">
    <source>
        <dbReference type="EMBL" id="GFS83890.1"/>
    </source>
</evidence>
<proteinExistence type="predicted"/>
<protein>
    <submittedName>
        <fullName evidence="1">Uncharacterized protein</fullName>
    </submittedName>
</protein>
<accession>A0A8X6MYD0</accession>
<keyword evidence="2" id="KW-1185">Reference proteome</keyword>
<dbReference type="AlphaFoldDB" id="A0A8X6MYD0"/>
<gene>
    <name evidence="1" type="ORF">NPIL_588731</name>
</gene>
<dbReference type="EMBL" id="BMAW01098268">
    <property type="protein sequence ID" value="GFS83890.1"/>
    <property type="molecule type" value="Genomic_DNA"/>
</dbReference>
<feature type="non-terminal residue" evidence="1">
    <location>
        <position position="57"/>
    </location>
</feature>
<name>A0A8X6MYD0_NEPPI</name>
<dbReference type="Proteomes" id="UP000887013">
    <property type="component" value="Unassembled WGS sequence"/>
</dbReference>
<reference evidence="1" key="1">
    <citation type="submission" date="2020-08" db="EMBL/GenBank/DDBJ databases">
        <title>Multicomponent nature underlies the extraordinary mechanical properties of spider dragline silk.</title>
        <authorList>
            <person name="Kono N."/>
            <person name="Nakamura H."/>
            <person name="Mori M."/>
            <person name="Yoshida Y."/>
            <person name="Ohtoshi R."/>
            <person name="Malay A.D."/>
            <person name="Moran D.A.P."/>
            <person name="Tomita M."/>
            <person name="Numata K."/>
            <person name="Arakawa K."/>
        </authorList>
    </citation>
    <scope>NUCLEOTIDE SEQUENCE</scope>
</reference>
<evidence type="ECO:0000313" key="2">
    <source>
        <dbReference type="Proteomes" id="UP000887013"/>
    </source>
</evidence>
<organism evidence="1 2">
    <name type="scientific">Nephila pilipes</name>
    <name type="common">Giant wood spider</name>
    <name type="synonym">Nephila maculata</name>
    <dbReference type="NCBI Taxonomy" id="299642"/>
    <lineage>
        <taxon>Eukaryota</taxon>
        <taxon>Metazoa</taxon>
        <taxon>Ecdysozoa</taxon>
        <taxon>Arthropoda</taxon>
        <taxon>Chelicerata</taxon>
        <taxon>Arachnida</taxon>
        <taxon>Araneae</taxon>
        <taxon>Araneomorphae</taxon>
        <taxon>Entelegynae</taxon>
        <taxon>Araneoidea</taxon>
        <taxon>Nephilidae</taxon>
        <taxon>Nephila</taxon>
    </lineage>
</organism>